<accession>A0A7G9S1L0</accession>
<keyword evidence="3" id="KW-1185">Reference proteome</keyword>
<evidence type="ECO:0008006" key="4">
    <source>
        <dbReference type="Google" id="ProtNLM"/>
    </source>
</evidence>
<keyword evidence="1" id="KW-0472">Membrane</keyword>
<evidence type="ECO:0000256" key="1">
    <source>
        <dbReference type="SAM" id="Phobius"/>
    </source>
</evidence>
<dbReference type="RefSeq" id="WP_187534928.1">
    <property type="nucleotide sequence ID" value="NZ_CBCSHU010000022.1"/>
</dbReference>
<gene>
    <name evidence="2" type="ORF">H9L01_05095</name>
</gene>
<evidence type="ECO:0000313" key="2">
    <source>
        <dbReference type="EMBL" id="QNN61735.1"/>
    </source>
</evidence>
<feature type="transmembrane region" description="Helical" evidence="1">
    <location>
        <begin position="39"/>
        <end position="65"/>
    </location>
</feature>
<reference evidence="2 3" key="1">
    <citation type="submission" date="2020-08" db="EMBL/GenBank/DDBJ databases">
        <title>Genome sequence of Erysipelothrix inopinata DSM 15511T.</title>
        <authorList>
            <person name="Hyun D.-W."/>
            <person name="Bae J.-W."/>
        </authorList>
    </citation>
    <scope>NUCLEOTIDE SEQUENCE [LARGE SCALE GENOMIC DNA]</scope>
    <source>
        <strain evidence="2 3">DSM 15511</strain>
    </source>
</reference>
<evidence type="ECO:0000313" key="3">
    <source>
        <dbReference type="Proteomes" id="UP000515928"/>
    </source>
</evidence>
<feature type="transmembrane region" description="Helical" evidence="1">
    <location>
        <begin position="77"/>
        <end position="100"/>
    </location>
</feature>
<keyword evidence="1" id="KW-1133">Transmembrane helix</keyword>
<dbReference type="EMBL" id="CP060715">
    <property type="protein sequence ID" value="QNN61735.1"/>
    <property type="molecule type" value="Genomic_DNA"/>
</dbReference>
<protein>
    <recommendedName>
        <fullName evidence="4">DUF4064 domain-containing protein</fullName>
    </recommendedName>
</protein>
<dbReference type="KEGG" id="eio:H9L01_05095"/>
<dbReference type="AlphaFoldDB" id="A0A7G9S1L0"/>
<name>A0A7G9S1L0_9FIRM</name>
<proteinExistence type="predicted"/>
<keyword evidence="1" id="KW-0812">Transmembrane</keyword>
<dbReference type="Proteomes" id="UP000515928">
    <property type="component" value="Chromosome"/>
</dbReference>
<organism evidence="2 3">
    <name type="scientific">Erysipelothrix inopinata</name>
    <dbReference type="NCBI Taxonomy" id="225084"/>
    <lineage>
        <taxon>Bacteria</taxon>
        <taxon>Bacillati</taxon>
        <taxon>Bacillota</taxon>
        <taxon>Erysipelotrichia</taxon>
        <taxon>Erysipelotrichales</taxon>
        <taxon>Erysipelotrichaceae</taxon>
        <taxon>Erysipelothrix</taxon>
    </lineage>
</organism>
<sequence length="114" mass="12253">MKKSKLLLISWILGALYFGYIVAYATGAISGTDGAEQAGAALAVTLMFPHIVCVGLATLFNILGWSMNKKGFALTGGILYAVSMVLFPIYFMFVLVQTILSFVGYAKMKKTVIA</sequence>